<accession>A0A3G8M111</accession>
<dbReference type="InterPro" id="IPR001585">
    <property type="entry name" value="TAL/FSA"/>
</dbReference>
<organism evidence="2 3">
    <name type="scientific">Methylocystis rosea</name>
    <dbReference type="NCBI Taxonomy" id="173366"/>
    <lineage>
        <taxon>Bacteria</taxon>
        <taxon>Pseudomonadati</taxon>
        <taxon>Pseudomonadota</taxon>
        <taxon>Alphaproteobacteria</taxon>
        <taxon>Hyphomicrobiales</taxon>
        <taxon>Methylocystaceae</taxon>
        <taxon>Methylocystis</taxon>
    </lineage>
</organism>
<evidence type="ECO:0000313" key="3">
    <source>
        <dbReference type="Proteomes" id="UP000273982"/>
    </source>
</evidence>
<gene>
    <name evidence="2" type="ORF">EHO51_00305</name>
</gene>
<keyword evidence="1" id="KW-0704">Schiff base</keyword>
<dbReference type="GO" id="GO:0005975">
    <property type="term" value="P:carbohydrate metabolic process"/>
    <property type="evidence" value="ECO:0007669"/>
    <property type="project" value="InterPro"/>
</dbReference>
<dbReference type="Pfam" id="PF00923">
    <property type="entry name" value="TAL_FSA"/>
    <property type="match status" value="1"/>
</dbReference>
<dbReference type="SUPFAM" id="SSF51569">
    <property type="entry name" value="Aldolase"/>
    <property type="match status" value="1"/>
</dbReference>
<evidence type="ECO:0000256" key="1">
    <source>
        <dbReference type="ARBA" id="ARBA00023270"/>
    </source>
</evidence>
<name>A0A3G8M111_9HYPH</name>
<dbReference type="KEGG" id="mros:EHO51_00305"/>
<dbReference type="EMBL" id="CP034086">
    <property type="protein sequence ID" value="AZG75314.1"/>
    <property type="molecule type" value="Genomic_DNA"/>
</dbReference>
<dbReference type="PANTHER" id="PTHR10683">
    <property type="entry name" value="TRANSALDOLASE"/>
    <property type="match status" value="1"/>
</dbReference>
<proteinExistence type="predicted"/>
<evidence type="ECO:0008006" key="4">
    <source>
        <dbReference type="Google" id="ProtNLM"/>
    </source>
</evidence>
<reference evidence="2 3" key="1">
    <citation type="submission" date="2018-11" db="EMBL/GenBank/DDBJ databases">
        <title>Genome squencing of methanotrophic bacteria isolated from alkaline groundwater in Korea.</title>
        <authorList>
            <person name="Nguyen L.N."/>
        </authorList>
    </citation>
    <scope>NUCLEOTIDE SEQUENCE [LARGE SCALE GENOMIC DNA]</scope>
    <source>
        <strain evidence="2 3">GW6</strain>
    </source>
</reference>
<evidence type="ECO:0000313" key="2">
    <source>
        <dbReference type="EMBL" id="AZG75314.1"/>
    </source>
</evidence>
<sequence length="225" mass="24047">MLLVDTADQNAILNALKFPGVQGFTTNPALMARAAGAEALSLDEYVAAARKLCAMSADIGAIRQLMIQAVGSADDALRQAACYVDDLKAAREKKLWIKLAPTAPSLACCRALKDIGCASLATAVFTAAQAYVAMEAGADGVAVYLGRLMRHEKDWEKQIESVAAIVKSVERTLLLASFPDRQTIEIGLRYSRDITAPPSVLDDLLTSSLSQNAIKAFDEKVASER</sequence>
<dbReference type="AlphaFoldDB" id="A0A3G8M111"/>
<dbReference type="Proteomes" id="UP000273982">
    <property type="component" value="Chromosome"/>
</dbReference>
<protein>
    <recommendedName>
        <fullName evidence="4">Transaldolase</fullName>
    </recommendedName>
</protein>
<dbReference type="InterPro" id="IPR013785">
    <property type="entry name" value="Aldolase_TIM"/>
</dbReference>
<dbReference type="Gene3D" id="3.20.20.70">
    <property type="entry name" value="Aldolase class I"/>
    <property type="match status" value="1"/>
</dbReference>
<dbReference type="RefSeq" id="WP_124737216.1">
    <property type="nucleotide sequence ID" value="NZ_CP034086.1"/>
</dbReference>